<feature type="transmembrane region" description="Helical" evidence="2">
    <location>
        <begin position="80"/>
        <end position="101"/>
    </location>
</feature>
<organism evidence="3 4">
    <name type="scientific">Stachybotrys chartarum (strain CBS 109288 / IBT 7711)</name>
    <name type="common">Toxic black mold</name>
    <name type="synonym">Stilbospora chartarum</name>
    <dbReference type="NCBI Taxonomy" id="1280523"/>
    <lineage>
        <taxon>Eukaryota</taxon>
        <taxon>Fungi</taxon>
        <taxon>Dikarya</taxon>
        <taxon>Ascomycota</taxon>
        <taxon>Pezizomycotina</taxon>
        <taxon>Sordariomycetes</taxon>
        <taxon>Hypocreomycetidae</taxon>
        <taxon>Hypocreales</taxon>
        <taxon>Stachybotryaceae</taxon>
        <taxon>Stachybotrys</taxon>
    </lineage>
</organism>
<feature type="transmembrane region" description="Helical" evidence="2">
    <location>
        <begin position="215"/>
        <end position="235"/>
    </location>
</feature>
<name>A0A084B3H3_STACB</name>
<keyword evidence="2" id="KW-0812">Transmembrane</keyword>
<keyword evidence="2" id="KW-0472">Membrane</keyword>
<feature type="transmembrane region" description="Helical" evidence="2">
    <location>
        <begin position="396"/>
        <end position="416"/>
    </location>
</feature>
<evidence type="ECO:0000256" key="2">
    <source>
        <dbReference type="SAM" id="Phobius"/>
    </source>
</evidence>
<feature type="transmembrane region" description="Helical" evidence="2">
    <location>
        <begin position="436"/>
        <end position="458"/>
    </location>
</feature>
<feature type="transmembrane region" description="Helical" evidence="2">
    <location>
        <begin position="40"/>
        <end position="60"/>
    </location>
</feature>
<dbReference type="OrthoDB" id="5392633at2759"/>
<accession>A0A084B3H3</accession>
<dbReference type="EMBL" id="KL648097">
    <property type="protein sequence ID" value="KEY72102.1"/>
    <property type="molecule type" value="Genomic_DNA"/>
</dbReference>
<keyword evidence="4" id="KW-1185">Reference proteome</keyword>
<evidence type="ECO:0000256" key="1">
    <source>
        <dbReference type="SAM" id="MobiDB-lite"/>
    </source>
</evidence>
<proteinExistence type="predicted"/>
<protein>
    <submittedName>
        <fullName evidence="3">Uncharacterized protein</fullName>
    </submittedName>
</protein>
<dbReference type="AlphaFoldDB" id="A0A084B3H3"/>
<dbReference type="Proteomes" id="UP000028045">
    <property type="component" value="Unassembled WGS sequence"/>
</dbReference>
<keyword evidence="2" id="KW-1133">Transmembrane helix</keyword>
<dbReference type="HOGENOM" id="CLU_447020_0_0_1"/>
<reference evidence="3 4" key="1">
    <citation type="journal article" date="2014" name="BMC Genomics">
        <title>Comparative genome sequencing reveals chemotype-specific gene clusters in the toxigenic black mold Stachybotrys.</title>
        <authorList>
            <person name="Semeiks J."/>
            <person name="Borek D."/>
            <person name="Otwinowski Z."/>
            <person name="Grishin N.V."/>
        </authorList>
    </citation>
    <scope>NUCLEOTIDE SEQUENCE [LARGE SCALE GENOMIC DNA]</scope>
    <source>
        <strain evidence="4">CBS 109288 / IBT 7711</strain>
    </source>
</reference>
<evidence type="ECO:0000313" key="3">
    <source>
        <dbReference type="EMBL" id="KEY72102.1"/>
    </source>
</evidence>
<feature type="compositionally biased region" description="Polar residues" evidence="1">
    <location>
        <begin position="340"/>
        <end position="360"/>
    </location>
</feature>
<evidence type="ECO:0000313" key="4">
    <source>
        <dbReference type="Proteomes" id="UP000028045"/>
    </source>
</evidence>
<sequence>MTEVLARKRRSPWSNKYLDTAAAWLPRPSRIHIPTDTASLWTALRGSLALLVFLFIRQAVKIPTMSQSGLEVLALPLEARLAEAFVAVLAVGLVTLVYMLLIQRGSLMATTSLYPRRPIEANIGRLLDLAWPASMEDFAASSDPLKGGRREGDSTMAIKLFYLGKMKDDPRSGLAAKGRYESTADLQGYERRHPVWLASGSPLTKNMVQIMVWEWASLWLLVFLAISTLLFNGFFTDNINFDSYPRLTVILIYVAAFTTHFLYTWIMCLEFFKLVFAGSCWSLLERSKFAVADTHKLQDHPAGSPFTFRSIDKASESYVPITFEATIGNPGPQPQRALSPASSTTLTRGDSDWSSGGIKSTQDDSELRLALGTINNSQRTERETATEASRLALERVLANTMVMMAVTLSSGFASWTSSQFNSETPNNTTTTQIGSLALLGSLSLGAASMFSSAMHLNIMTSSFRTILSLKETKINGLALDHYRKTRTGAAYASTAANVKPVSFTDRDSVPLANVELADFFAASRSRSWVGFLGMLVFGPGYAMLPRLGDHDRKCAEVEFDFVAPIGGGNVILTTRESDRHAKGQDDRNFDPIITCYVPSKPPVTALGTEPC</sequence>
<feature type="region of interest" description="Disordered" evidence="1">
    <location>
        <begin position="326"/>
        <end position="361"/>
    </location>
</feature>
<feature type="transmembrane region" description="Helical" evidence="2">
    <location>
        <begin position="247"/>
        <end position="266"/>
    </location>
</feature>
<gene>
    <name evidence="3" type="ORF">S7711_00118</name>
</gene>